<sequence>MFQYIALKWANSELDLTNTDLESYTNFRSRVKKSLNTIQNSLPESSNILVVTSGGVISALYGEATQCSPQDIQKQNFAIKNASISEFSCTTERFTLKTFNVSFLSKELETYI</sequence>
<dbReference type="AlphaFoldDB" id="A0A381QJ66"/>
<name>A0A381QJ66_9ZZZZ</name>
<proteinExistence type="predicted"/>
<dbReference type="EMBL" id="UINC01001383">
    <property type="protein sequence ID" value="SUZ79361.1"/>
    <property type="molecule type" value="Genomic_DNA"/>
</dbReference>
<dbReference type="SUPFAM" id="SSF53254">
    <property type="entry name" value="Phosphoglycerate mutase-like"/>
    <property type="match status" value="1"/>
</dbReference>
<accession>A0A381QJ66</accession>
<gene>
    <name evidence="1" type="ORF">METZ01_LOCUS32215</name>
</gene>
<organism evidence="1">
    <name type="scientific">marine metagenome</name>
    <dbReference type="NCBI Taxonomy" id="408172"/>
    <lineage>
        <taxon>unclassified sequences</taxon>
        <taxon>metagenomes</taxon>
        <taxon>ecological metagenomes</taxon>
    </lineage>
</organism>
<protein>
    <submittedName>
        <fullName evidence="1">Uncharacterized protein</fullName>
    </submittedName>
</protein>
<dbReference type="Gene3D" id="3.40.50.1240">
    <property type="entry name" value="Phosphoglycerate mutase-like"/>
    <property type="match status" value="1"/>
</dbReference>
<dbReference type="InterPro" id="IPR029033">
    <property type="entry name" value="His_PPase_superfam"/>
</dbReference>
<evidence type="ECO:0000313" key="1">
    <source>
        <dbReference type="EMBL" id="SUZ79361.1"/>
    </source>
</evidence>
<dbReference type="InterPro" id="IPR013078">
    <property type="entry name" value="His_Pase_superF_clade-1"/>
</dbReference>
<reference evidence="1" key="1">
    <citation type="submission" date="2018-05" db="EMBL/GenBank/DDBJ databases">
        <authorList>
            <person name="Lanie J.A."/>
            <person name="Ng W.-L."/>
            <person name="Kazmierczak K.M."/>
            <person name="Andrzejewski T.M."/>
            <person name="Davidsen T.M."/>
            <person name="Wayne K.J."/>
            <person name="Tettelin H."/>
            <person name="Glass J.I."/>
            <person name="Rusch D."/>
            <person name="Podicherti R."/>
            <person name="Tsui H.-C.T."/>
            <person name="Winkler M.E."/>
        </authorList>
    </citation>
    <scope>NUCLEOTIDE SEQUENCE</scope>
</reference>
<dbReference type="Pfam" id="PF00300">
    <property type="entry name" value="His_Phos_1"/>
    <property type="match status" value="1"/>
</dbReference>